<proteinExistence type="predicted"/>
<protein>
    <submittedName>
        <fullName evidence="2">Uncharacterized mitochondrial protein AtMg00810-like</fullName>
    </submittedName>
</protein>
<dbReference type="AlphaFoldDB" id="A0A699HQH0"/>
<gene>
    <name evidence="2" type="ORF">Tci_399658</name>
    <name evidence="3" type="ORF">Tci_402167</name>
</gene>
<dbReference type="PANTHER" id="PTHR11439:SF483">
    <property type="entry name" value="PEPTIDE SYNTHASE GLIP-LIKE, PUTATIVE (AFU_ORTHOLOGUE AFUA_3G12920)-RELATED"/>
    <property type="match status" value="1"/>
</dbReference>
<dbReference type="CDD" id="cd09272">
    <property type="entry name" value="RNase_HI_RT_Ty1"/>
    <property type="match status" value="1"/>
</dbReference>
<feature type="region of interest" description="Disordered" evidence="1">
    <location>
        <begin position="583"/>
        <end position="608"/>
    </location>
</feature>
<dbReference type="PANTHER" id="PTHR11439">
    <property type="entry name" value="GAG-POL-RELATED RETROTRANSPOSON"/>
    <property type="match status" value="1"/>
</dbReference>
<evidence type="ECO:0000256" key="1">
    <source>
        <dbReference type="SAM" id="MobiDB-lite"/>
    </source>
</evidence>
<reference evidence="2" key="1">
    <citation type="journal article" date="2019" name="Sci. Rep.">
        <title>Draft genome of Tanacetum cinerariifolium, the natural source of mosquito coil.</title>
        <authorList>
            <person name="Yamashiro T."/>
            <person name="Shiraishi A."/>
            <person name="Satake H."/>
            <person name="Nakayama K."/>
        </authorList>
    </citation>
    <scope>NUCLEOTIDE SEQUENCE</scope>
</reference>
<feature type="compositionally biased region" description="Acidic residues" evidence="1">
    <location>
        <begin position="464"/>
        <end position="480"/>
    </location>
</feature>
<feature type="compositionally biased region" description="Basic and acidic residues" evidence="1">
    <location>
        <begin position="588"/>
        <end position="597"/>
    </location>
</feature>
<feature type="region of interest" description="Disordered" evidence="1">
    <location>
        <begin position="403"/>
        <end position="480"/>
    </location>
</feature>
<organism evidence="2">
    <name type="scientific">Tanacetum cinerariifolium</name>
    <name type="common">Dalmatian daisy</name>
    <name type="synonym">Chrysanthemum cinerariifolium</name>
    <dbReference type="NCBI Taxonomy" id="118510"/>
    <lineage>
        <taxon>Eukaryota</taxon>
        <taxon>Viridiplantae</taxon>
        <taxon>Streptophyta</taxon>
        <taxon>Embryophyta</taxon>
        <taxon>Tracheophyta</taxon>
        <taxon>Spermatophyta</taxon>
        <taxon>Magnoliopsida</taxon>
        <taxon>eudicotyledons</taxon>
        <taxon>Gunneridae</taxon>
        <taxon>Pentapetalae</taxon>
        <taxon>asterids</taxon>
        <taxon>campanulids</taxon>
        <taxon>Asterales</taxon>
        <taxon>Asteraceae</taxon>
        <taxon>Asteroideae</taxon>
        <taxon>Anthemideae</taxon>
        <taxon>Anthemidinae</taxon>
        <taxon>Tanacetum</taxon>
    </lineage>
</organism>
<dbReference type="EMBL" id="BKCJ010165362">
    <property type="protein sequence ID" value="GEY27684.1"/>
    <property type="molecule type" value="Genomic_DNA"/>
</dbReference>
<evidence type="ECO:0000313" key="2">
    <source>
        <dbReference type="EMBL" id="GEY27684.1"/>
    </source>
</evidence>
<feature type="compositionally biased region" description="Acidic residues" evidence="1">
    <location>
        <begin position="431"/>
        <end position="457"/>
    </location>
</feature>
<comment type="caution">
    <text evidence="2">The sequence shown here is derived from an EMBL/GenBank/DDBJ whole genome shotgun (WGS) entry which is preliminary data.</text>
</comment>
<accession>A0A699HQH0</accession>
<name>A0A699HQH0_TANCI</name>
<feature type="region of interest" description="Disordered" evidence="1">
    <location>
        <begin position="345"/>
        <end position="377"/>
    </location>
</feature>
<sequence>MFDEYFNPSSSVVSLVQVVIAPRVVDIANSPSSTTIDQDAPSSTNVIGDLSRPVFIRKQLDTDAMWCYFDAFQTYIEPKNFKEAMLESSWIEMDIKMDFLNDDLKERSTLLNKKDLLIMITHSMCAVDPTLFTRKAGDDLLLDIGMSLTIYSDADHAGCQDTRRSTSGSAQFLGDKLVSWSSKKQKSTAISSTEAEYIALSECCAQIFWMRAKLTDYGLTFNKIPLNMATIAAQQTALDNALVALEKQVEIGKCNMRIDPDNTQEEPTYQVVLDTLALTTCYPAFLITASVPVIYMQQFWATIKRHDSSYQFKIDNKRFYVDMETYLAFTTRVATPKLKRIYKNQESPMIKTTTTSPKETPSKKKFAPAKKDAPTTTVRSKGIDLLSEAALLEDVQMKKVLKRSKRETHSHQASGSSEGADFESKSWGDSGEYDDSNDDDSDDGNDDDSDDGSDNDSDDVRIEFDDDQNDDDKEEEYEEESYIVEFEKKDQAKRKRYIDLVEQSVKYIINDEVKTQLPLILSKVVFNFVTPVIKSTIIESHKDVVLAKSSSQPQSSYVVATSLTEYELKKILIDKMEKNGKAVSLKGGRKDKDKDEDPPIESDQGMKR</sequence>
<dbReference type="EMBL" id="BKCJ010167368">
    <property type="protein sequence ID" value="GEY30193.1"/>
    <property type="molecule type" value="Genomic_DNA"/>
</dbReference>
<evidence type="ECO:0000313" key="3">
    <source>
        <dbReference type="EMBL" id="GEY30193.1"/>
    </source>
</evidence>